<dbReference type="RefSeq" id="WP_093825305.1">
    <property type="nucleotide sequence ID" value="NZ_FOLQ01000003.1"/>
</dbReference>
<accession>A0A1I1PA72</accession>
<dbReference type="InterPro" id="IPR029083">
    <property type="entry name" value="Imm32"/>
</dbReference>
<name>A0A1I1PA72_9BACT</name>
<dbReference type="AlphaFoldDB" id="A0A1I1PA72"/>
<dbReference type="Proteomes" id="UP000198598">
    <property type="component" value="Unassembled WGS sequence"/>
</dbReference>
<keyword evidence="2" id="KW-1185">Reference proteome</keyword>
<dbReference type="STRING" id="662367.SAMN05216167_10344"/>
<gene>
    <name evidence="1" type="ORF">SAMN05216167_10344</name>
</gene>
<dbReference type="OrthoDB" id="1448109at2"/>
<dbReference type="Pfam" id="PF15566">
    <property type="entry name" value="Imm32"/>
    <property type="match status" value="1"/>
</dbReference>
<dbReference type="EMBL" id="FOLQ01000003">
    <property type="protein sequence ID" value="SFD02890.1"/>
    <property type="molecule type" value="Genomic_DNA"/>
</dbReference>
<evidence type="ECO:0000313" key="1">
    <source>
        <dbReference type="EMBL" id="SFD02890.1"/>
    </source>
</evidence>
<sequence>MKRLTPKIKSHVDIITIDNEDDDEGEITKWQDILIHGNPEGLKSLGRFLIRIAELNQDAIHDLPIGAREHFHLSPNRDLSKTSSEVIVGRLDAKGTGSFYDMYVSKDE</sequence>
<organism evidence="1 2">
    <name type="scientific">Spirosoma endophyticum</name>
    <dbReference type="NCBI Taxonomy" id="662367"/>
    <lineage>
        <taxon>Bacteria</taxon>
        <taxon>Pseudomonadati</taxon>
        <taxon>Bacteroidota</taxon>
        <taxon>Cytophagia</taxon>
        <taxon>Cytophagales</taxon>
        <taxon>Cytophagaceae</taxon>
        <taxon>Spirosoma</taxon>
    </lineage>
</organism>
<proteinExistence type="predicted"/>
<reference evidence="1 2" key="1">
    <citation type="submission" date="2016-10" db="EMBL/GenBank/DDBJ databases">
        <authorList>
            <person name="de Groot N.N."/>
        </authorList>
    </citation>
    <scope>NUCLEOTIDE SEQUENCE [LARGE SCALE GENOMIC DNA]</scope>
    <source>
        <strain evidence="1 2">DSM 26130</strain>
    </source>
</reference>
<protein>
    <submittedName>
        <fullName evidence="1">Uncharacterized protein</fullName>
    </submittedName>
</protein>
<evidence type="ECO:0000313" key="2">
    <source>
        <dbReference type="Proteomes" id="UP000198598"/>
    </source>
</evidence>